<dbReference type="Pfam" id="PF12322">
    <property type="entry name" value="T4_baseplate"/>
    <property type="match status" value="1"/>
</dbReference>
<accession>A0A1R4H1F6</accession>
<evidence type="ECO:0008006" key="3">
    <source>
        <dbReference type="Google" id="ProtNLM"/>
    </source>
</evidence>
<evidence type="ECO:0000313" key="2">
    <source>
        <dbReference type="Proteomes" id="UP000195442"/>
    </source>
</evidence>
<gene>
    <name evidence="1" type="ORF">CRENPOLYSF2_1430009</name>
</gene>
<sequence>MPVLSAFEVVGLWEQGQNRHPVDRALLLLGAFQPNESYEQLADWTVGQRDAAILKLRMATFGVLFNAYIDCPTCKERLEFSFDGRTFQLSNDFEDLAIEIDGWRFRLPTTRDLAQIANERDLDIGMQRLLDLCCLQDESQTKLEWSAAMVQLIEARMEEVDPRANIGLDLACEACGHTWQSAFDICGFFWEEIEVRAKRLLHEVHVLASAYGWSEREVLTLSDQRRNFYLEMVS</sequence>
<dbReference type="EMBL" id="FUKJ01000050">
    <property type="protein sequence ID" value="SJM90036.1"/>
    <property type="molecule type" value="Genomic_DNA"/>
</dbReference>
<proteinExistence type="predicted"/>
<name>A0A1R4H1F6_9GAMM</name>
<evidence type="ECO:0000313" key="1">
    <source>
        <dbReference type="EMBL" id="SJM90036.1"/>
    </source>
</evidence>
<dbReference type="Proteomes" id="UP000195442">
    <property type="component" value="Unassembled WGS sequence"/>
</dbReference>
<keyword evidence="2" id="KW-1185">Reference proteome</keyword>
<dbReference type="AlphaFoldDB" id="A0A1R4H1F6"/>
<reference evidence="2" key="1">
    <citation type="submission" date="2017-02" db="EMBL/GenBank/DDBJ databases">
        <authorList>
            <person name="Daims H."/>
        </authorList>
    </citation>
    <scope>NUCLEOTIDE SEQUENCE [LARGE SCALE GENOMIC DNA]</scope>
</reference>
<dbReference type="OrthoDB" id="283948at2"/>
<protein>
    <recommendedName>
        <fullName evidence="3">Phage baseplate protein</fullName>
    </recommendedName>
</protein>
<dbReference type="RefSeq" id="WP_087145922.1">
    <property type="nucleotide sequence ID" value="NZ_FUKJ01000050.1"/>
</dbReference>
<organism evidence="1 2">
    <name type="scientific">Crenothrix polyspora</name>
    <dbReference type="NCBI Taxonomy" id="360316"/>
    <lineage>
        <taxon>Bacteria</taxon>
        <taxon>Pseudomonadati</taxon>
        <taxon>Pseudomonadota</taxon>
        <taxon>Gammaproteobacteria</taxon>
        <taxon>Methylococcales</taxon>
        <taxon>Crenotrichaceae</taxon>
        <taxon>Crenothrix</taxon>
    </lineage>
</organism>
<dbReference type="InterPro" id="IPR024364">
    <property type="entry name" value="Baseplate_phage_T4-like"/>
</dbReference>